<feature type="compositionally biased region" description="Low complexity" evidence="15">
    <location>
        <begin position="621"/>
        <end position="660"/>
    </location>
</feature>
<dbReference type="GO" id="GO:0030951">
    <property type="term" value="P:establishment or maintenance of microtubule cytoskeleton polarity"/>
    <property type="evidence" value="ECO:0007669"/>
    <property type="project" value="InterPro"/>
</dbReference>
<reference evidence="17 18" key="1">
    <citation type="journal article" date="2018" name="Front. Microbiol.">
        <title>Prospects for Fungal Bioremediation of Acidic Radioactive Waste Sites: Characterization and Genome Sequence of Rhodotorula taiwanensis MD1149.</title>
        <authorList>
            <person name="Tkavc R."/>
            <person name="Matrosova V.Y."/>
            <person name="Grichenko O.E."/>
            <person name="Gostincar C."/>
            <person name="Volpe R.P."/>
            <person name="Klimenkova P."/>
            <person name="Gaidamakova E.K."/>
            <person name="Zhou C.E."/>
            <person name="Stewart B.J."/>
            <person name="Lyman M.G."/>
            <person name="Malfatti S.A."/>
            <person name="Rubinfeld B."/>
            <person name="Courtot M."/>
            <person name="Singh J."/>
            <person name="Dalgard C.L."/>
            <person name="Hamilton T."/>
            <person name="Frey K.G."/>
            <person name="Gunde-Cimerman N."/>
            <person name="Dugan L."/>
            <person name="Daly M.J."/>
        </authorList>
    </citation>
    <scope>NUCLEOTIDE SEQUENCE [LARGE SCALE GENOMIC DNA]</scope>
    <source>
        <strain evidence="17 18">MD1149</strain>
    </source>
</reference>
<evidence type="ECO:0000256" key="13">
    <source>
        <dbReference type="ARBA" id="ARBA00025722"/>
    </source>
</evidence>
<comment type="subcellular location">
    <subcellularLocation>
        <location evidence="2">Chromosome</location>
        <location evidence="2">Centromere</location>
        <location evidence="2">Kinetochore</location>
    </subcellularLocation>
    <subcellularLocation>
        <location evidence="1">Cytoplasm</location>
        <location evidence="1">Cytoskeleton</location>
        <location evidence="1">Microtubule organizing center</location>
        <location evidence="1">Centrosome</location>
    </subcellularLocation>
    <subcellularLocation>
        <location evidence="3">Cytoplasm</location>
        <location evidence="3">Cytoskeleton</location>
        <location evidence="3">Spindle pole</location>
    </subcellularLocation>
</comment>
<evidence type="ECO:0000313" key="17">
    <source>
        <dbReference type="EMBL" id="POY76738.1"/>
    </source>
</evidence>
<dbReference type="OrthoDB" id="205662at2759"/>
<evidence type="ECO:0000256" key="5">
    <source>
        <dbReference type="ARBA" id="ARBA00022490"/>
    </source>
</evidence>
<dbReference type="GO" id="GO:1990498">
    <property type="term" value="C:mitotic spindle microtubule"/>
    <property type="evidence" value="ECO:0007669"/>
    <property type="project" value="UniProtKB-ARBA"/>
</dbReference>
<evidence type="ECO:0000256" key="8">
    <source>
        <dbReference type="ARBA" id="ARBA00022776"/>
    </source>
</evidence>
<name>A0A2S5BIY6_9BASI</name>
<feature type="region of interest" description="Disordered" evidence="15">
    <location>
        <begin position="916"/>
        <end position="944"/>
    </location>
</feature>
<gene>
    <name evidence="17" type="ORF">BMF94_0330</name>
</gene>
<dbReference type="InterPro" id="IPR011989">
    <property type="entry name" value="ARM-like"/>
</dbReference>
<organism evidence="17 18">
    <name type="scientific">Rhodotorula taiwanensis</name>
    <dbReference type="NCBI Taxonomy" id="741276"/>
    <lineage>
        <taxon>Eukaryota</taxon>
        <taxon>Fungi</taxon>
        <taxon>Dikarya</taxon>
        <taxon>Basidiomycota</taxon>
        <taxon>Pucciniomycotina</taxon>
        <taxon>Microbotryomycetes</taxon>
        <taxon>Sporidiobolales</taxon>
        <taxon>Sporidiobolaceae</taxon>
        <taxon>Rhodotorula</taxon>
    </lineage>
</organism>
<feature type="compositionally biased region" description="Pro residues" evidence="15">
    <location>
        <begin position="1207"/>
        <end position="1217"/>
    </location>
</feature>
<accession>A0A2S5BIY6</accession>
<keyword evidence="9" id="KW-0995">Kinetochore</keyword>
<dbReference type="PANTHER" id="PTHR12609">
    <property type="entry name" value="MICROTUBULE ASSOCIATED PROTEIN XMAP215"/>
    <property type="match status" value="1"/>
</dbReference>
<evidence type="ECO:0000256" key="15">
    <source>
        <dbReference type="SAM" id="MobiDB-lite"/>
    </source>
</evidence>
<dbReference type="GO" id="GO:0000922">
    <property type="term" value="C:spindle pole"/>
    <property type="evidence" value="ECO:0007669"/>
    <property type="project" value="UniProtKB-SubCell"/>
</dbReference>
<feature type="region of interest" description="Disordered" evidence="15">
    <location>
        <begin position="1595"/>
        <end position="1700"/>
    </location>
</feature>
<feature type="compositionally biased region" description="Low complexity" evidence="15">
    <location>
        <begin position="1648"/>
        <end position="1661"/>
    </location>
</feature>
<dbReference type="InterPro" id="IPR034085">
    <property type="entry name" value="TOG"/>
</dbReference>
<keyword evidence="12" id="KW-0137">Centromere</keyword>
<dbReference type="GO" id="GO:0099070">
    <property type="term" value="C:static microtubule bundle"/>
    <property type="evidence" value="ECO:0007669"/>
    <property type="project" value="UniProtKB-ARBA"/>
</dbReference>
<dbReference type="InterPro" id="IPR016024">
    <property type="entry name" value="ARM-type_fold"/>
</dbReference>
<comment type="similarity">
    <text evidence="13">Belongs to the TOG/XMAP215 family.</text>
</comment>
<feature type="compositionally biased region" description="Polar residues" evidence="15">
    <location>
        <begin position="2153"/>
        <end position="2170"/>
    </location>
</feature>
<dbReference type="GO" id="GO:1990571">
    <property type="term" value="P:meiotic centromere clustering"/>
    <property type="evidence" value="ECO:0007669"/>
    <property type="project" value="UniProtKB-ARBA"/>
</dbReference>
<dbReference type="SMART" id="SM01349">
    <property type="entry name" value="TOG"/>
    <property type="match status" value="5"/>
</dbReference>
<feature type="region of interest" description="Disordered" evidence="15">
    <location>
        <begin position="259"/>
        <end position="296"/>
    </location>
</feature>
<dbReference type="InterPro" id="IPR021133">
    <property type="entry name" value="HEAT_type_2"/>
</dbReference>
<feature type="domain" description="TOG" evidence="16">
    <location>
        <begin position="2"/>
        <end position="239"/>
    </location>
</feature>
<feature type="region of interest" description="Disordered" evidence="15">
    <location>
        <begin position="2007"/>
        <end position="2053"/>
    </location>
</feature>
<dbReference type="GO" id="GO:0000776">
    <property type="term" value="C:kinetochore"/>
    <property type="evidence" value="ECO:0007669"/>
    <property type="project" value="UniProtKB-KW"/>
</dbReference>
<proteinExistence type="inferred from homology"/>
<dbReference type="SUPFAM" id="SSF48371">
    <property type="entry name" value="ARM repeat"/>
    <property type="match status" value="2"/>
</dbReference>
<protein>
    <recommendedName>
        <fullName evidence="16">TOG domain-containing protein</fullName>
    </recommendedName>
</protein>
<feature type="compositionally biased region" description="Pro residues" evidence="15">
    <location>
        <begin position="573"/>
        <end position="583"/>
    </location>
</feature>
<dbReference type="InterPro" id="IPR048491">
    <property type="entry name" value="XMAP215_CLASP_TOG"/>
</dbReference>
<dbReference type="FunFam" id="1.25.10.10:FF:000019">
    <property type="entry name" value="Cytoskeleton-associated protein 5"/>
    <property type="match status" value="1"/>
</dbReference>
<feature type="compositionally biased region" description="Low complexity" evidence="15">
    <location>
        <begin position="2135"/>
        <end position="2148"/>
    </location>
</feature>
<evidence type="ECO:0000256" key="9">
    <source>
        <dbReference type="ARBA" id="ARBA00022838"/>
    </source>
</evidence>
<evidence type="ECO:0000256" key="10">
    <source>
        <dbReference type="ARBA" id="ARBA00023212"/>
    </source>
</evidence>
<evidence type="ECO:0000256" key="11">
    <source>
        <dbReference type="ARBA" id="ARBA00023306"/>
    </source>
</evidence>
<evidence type="ECO:0000256" key="4">
    <source>
        <dbReference type="ARBA" id="ARBA00022454"/>
    </source>
</evidence>
<dbReference type="GO" id="GO:0061863">
    <property type="term" value="F:microtubule plus end polymerase"/>
    <property type="evidence" value="ECO:0007669"/>
    <property type="project" value="InterPro"/>
</dbReference>
<evidence type="ECO:0000256" key="6">
    <source>
        <dbReference type="ARBA" id="ARBA00022618"/>
    </source>
</evidence>
<feature type="repeat" description="HEAT" evidence="14">
    <location>
        <begin position="476"/>
        <end position="514"/>
    </location>
</feature>
<feature type="region of interest" description="Disordered" evidence="15">
    <location>
        <begin position="1180"/>
        <end position="1332"/>
    </location>
</feature>
<feature type="compositionally biased region" description="Polar residues" evidence="15">
    <location>
        <begin position="1637"/>
        <end position="1647"/>
    </location>
</feature>
<feature type="region of interest" description="Disordered" evidence="15">
    <location>
        <begin position="2123"/>
        <end position="2186"/>
    </location>
</feature>
<keyword evidence="10" id="KW-0206">Cytoskeleton</keyword>
<dbReference type="GO" id="GO:0051301">
    <property type="term" value="P:cell division"/>
    <property type="evidence" value="ECO:0007669"/>
    <property type="project" value="UniProtKB-KW"/>
</dbReference>
<dbReference type="GO" id="GO:0000022">
    <property type="term" value="P:mitotic spindle elongation"/>
    <property type="evidence" value="ECO:0007669"/>
    <property type="project" value="UniProtKB-ARBA"/>
</dbReference>
<comment type="caution">
    <text evidence="17">The sequence shown here is derived from an EMBL/GenBank/DDBJ whole genome shotgun (WGS) entry which is preliminary data.</text>
</comment>
<feature type="compositionally biased region" description="Pro residues" evidence="15">
    <location>
        <begin position="606"/>
        <end position="615"/>
    </location>
</feature>
<evidence type="ECO:0000313" key="18">
    <source>
        <dbReference type="Proteomes" id="UP000237144"/>
    </source>
</evidence>
<evidence type="ECO:0000256" key="1">
    <source>
        <dbReference type="ARBA" id="ARBA00004300"/>
    </source>
</evidence>
<dbReference type="Gene3D" id="1.25.10.10">
    <property type="entry name" value="Leucine-rich Repeat Variant"/>
    <property type="match status" value="5"/>
</dbReference>
<feature type="compositionally biased region" description="Low complexity" evidence="15">
    <location>
        <begin position="1218"/>
        <end position="1248"/>
    </location>
</feature>
<feature type="compositionally biased region" description="Low complexity" evidence="15">
    <location>
        <begin position="1180"/>
        <end position="1206"/>
    </location>
</feature>
<dbReference type="STRING" id="741276.A0A2S5BIY6"/>
<dbReference type="GO" id="GO:0046785">
    <property type="term" value="P:microtubule polymerization"/>
    <property type="evidence" value="ECO:0007669"/>
    <property type="project" value="InterPro"/>
</dbReference>
<sequence length="2186" mass="231062">MDGAAQGDDNIDALPLEQRLSHKVWKARLSAYTEIASVVSKTADESDPIFREHYFLTQGSAIREWVRDANAVAQEKGVEAACAVVEFGGRAAARSRPDVVPSIVEKCLGSARAGTRTKGIELCLLYIEGEEDMAEGVIGDVTPGLDAKQPKVVAGTVMVLKEAVRCFGPKTVNVKPILKTLPKIFAHADKTVRSEGQLLALALHSYLGPALTPHLADLKPVQQKELGEAFEAADRGEKGDEYGFGKIRPCRFTASQKRAMAVQEAQGQLERSGPAHGRAEDDGAEEPSASAVADEEPEAAIDPYDLAEPIPLLSHLPDDFYTHLSSSKWKDRKELALEPLLATLSSSLRYRPDNYADLVAALAGRMTDANVLCVVLAAQCVEKLARGLRGEFARYKGAVTAPILGKTKEKKQNVQDALAAALDAVAASTSISDFTEDVTTFAKDKNPSVKAATLSFYTRCLCSTSNPPPKGDLPDLIEAMKKALEDSDAGVRAAAADSLGTLLKVVGDRTFNALAGEMDPLRKEKVTEAAEKAVTKCKNGVGAGAAAKGRPPAAAALATSRAPASTSNGGAPGPKPRPRPGPPANKENAPPARLAASSGFDEHPPTPKPAAPKGPPGRLLASKPAAAAPPSRPASAAAPANKPAPSRPAPAAASGSAKAAEPLRFRHSQEAAESLVDDGGVFPPEIVAQLNDANWKQRLEGMDKLSEWVKLDGLDADAEVLVRYLTGKKPGPKESNFQVAGKVFALLTQLAAESPNWSKAPMAVSIPVLCDKLGDIKLKKPASDALTAFAEKSSLGFVLAQAYEPMSKQKAPKTLAESYAFVEQALRDFGLAGGLAVRDLIEFLKVGLKHSNAAVRTAATKTLVALRLFVGADVVSFLSDLSPQLLSTIESEFEKVANESAPEPTRVGADTVVVAPRAPASGSGSTGPGRGRAAAAAASEPDPHDELYPRVDFDRLVSSAQIQALGESAWKVRKEAIEGIRDTLDANKRIKPTTLPDLATPLKQRITDANKIIQIIALDIVAKLASGMGPPFGQNLSRVFASAVTQVLSDQKANIRASGVTTLTAMADAAGLDGLVGAFDKPLEGDNPVQRKELLAWLEARLQEPEAAADVELGSLAAGLLACLEDKQAEVRKSATALLPVVIARAGYGVVADSLAKLKPASRSTALPIVENARAAASKLGSAAPSAPVSTSGPSRPSSSTAARPPAGAPARPPPTRSAPVSTAHAAPASAASVSAPPAAAAPTRAPAGLSRPAAKPLRTLAPAAAEEPTPSAVPSRLGQPRPRQSISGLRSAASSSRPMSSASNVSSAPSSREAPFRSSDPNQKVLRHKKETGAMRWVIEGTPRQDQVDWLAGQMAPQVSSSLHAQLFSTDHSAERDYLAGLSVIDDCARDPATAGDACDLSEEEMRDRLVANFDLVVKYITLRIALTSTVITIKCLDLIDHLLPVLSRAEYRASDYEALPLLISLVNKVGDSKETIRLRVRAIFKSICSVYPFSKVFSTIFEHGLDNKNARVRSECIEELGQLYSRHGAKIYPISQALPKIASNIGKPDANTRTSALHAIGAVYTLVGPDATWKAVGNLPAKDRSMLEERLKRTASGVASPMPPVRAHAPADGPPGTPGGLRPPASRLAAPTSPSPANGMSATAQSRPGIPRPGGIPSRLARPQLSAAASAGPAVVRSNMPPPIRPSGAAAGRPAKPPVSAAFSEDDLMAEMASDIVSLIDSLDTDDFNACSDVLKLITREITKNSEQVLLHVDPLVDAITARMELGFTNLAVETSPAQLRLCKHLMQVLSALFDKRPLSQQVSRLPLTGLLADLTGRLLDTADNPASEPIQSLSKVLNMVLIRIFHNADQNVCFGALLTVLQDATIDLRELHGEELADRAKYAELVMKCLWKVSKTVKESLESEQLQPPRLLSDINQFLITIPPAEWRRRATDNIPLADMPLRTVKTILQQIVSVMKEKVFNELDEIDQAENSFVYQYLYRLANQLSGGETALRAEALARKASASSLGSVKRDEPAARPASSASSPPPATKQSVLPAPSAPPAASPGGTDIAVNQRLKEIFDLIGDPSQSRAGIAALYEFQKDHPEASARIATWMAGTGSYFQTYLKRALANLEAADRERTLEMPMDGSPEASRPSSGASRTSSAVPGTPTRSSRASLVPNVSSTPKLQELRSMFGLTDKEAH</sequence>
<dbReference type="GO" id="GO:0005881">
    <property type="term" value="C:cytoplasmic microtubule"/>
    <property type="evidence" value="ECO:0007669"/>
    <property type="project" value="UniProtKB-ARBA"/>
</dbReference>
<evidence type="ECO:0000256" key="3">
    <source>
        <dbReference type="ARBA" id="ARBA00004647"/>
    </source>
</evidence>
<keyword evidence="4" id="KW-0158">Chromosome</keyword>
<feature type="domain" description="TOG" evidence="16">
    <location>
        <begin position="305"/>
        <end position="539"/>
    </location>
</feature>
<dbReference type="GO" id="GO:0051315">
    <property type="term" value="P:attachment of mitotic spindle microtubules to kinetochore"/>
    <property type="evidence" value="ECO:0007669"/>
    <property type="project" value="UniProtKB-ARBA"/>
</dbReference>
<feature type="domain" description="TOG" evidence="16">
    <location>
        <begin position="674"/>
        <end position="902"/>
    </location>
</feature>
<feature type="compositionally biased region" description="Low complexity" evidence="15">
    <location>
        <begin position="1257"/>
        <end position="1276"/>
    </location>
</feature>
<keyword evidence="18" id="KW-1185">Reference proteome</keyword>
<evidence type="ECO:0000256" key="12">
    <source>
        <dbReference type="ARBA" id="ARBA00023328"/>
    </source>
</evidence>
<dbReference type="InterPro" id="IPR045110">
    <property type="entry name" value="XMAP215"/>
</dbReference>
<evidence type="ECO:0000256" key="14">
    <source>
        <dbReference type="PROSITE-ProRule" id="PRU00103"/>
    </source>
</evidence>
<feature type="region of interest" description="Disordered" evidence="15">
    <location>
        <begin position="541"/>
        <end position="663"/>
    </location>
</feature>
<evidence type="ECO:0000256" key="2">
    <source>
        <dbReference type="ARBA" id="ARBA00004629"/>
    </source>
</evidence>
<feature type="compositionally biased region" description="Low complexity" evidence="15">
    <location>
        <begin position="1291"/>
        <end position="1314"/>
    </location>
</feature>
<keyword evidence="5" id="KW-0963">Cytoplasm</keyword>
<keyword evidence="11" id="KW-0131">Cell cycle</keyword>
<dbReference type="PROSITE" id="PS50077">
    <property type="entry name" value="HEAT_REPEAT"/>
    <property type="match status" value="1"/>
</dbReference>
<feature type="domain" description="TOG" evidence="16">
    <location>
        <begin position="1347"/>
        <end position="1606"/>
    </location>
</feature>
<evidence type="ECO:0000256" key="7">
    <source>
        <dbReference type="ARBA" id="ARBA00022737"/>
    </source>
</evidence>
<feature type="compositionally biased region" description="Low complexity" evidence="15">
    <location>
        <begin position="544"/>
        <end position="569"/>
    </location>
</feature>
<feature type="domain" description="TOG" evidence="16">
    <location>
        <begin position="946"/>
        <end position="1179"/>
    </location>
</feature>
<keyword evidence="8" id="KW-0498">Mitosis</keyword>
<dbReference type="GO" id="GO:0051010">
    <property type="term" value="F:microtubule plus-end binding"/>
    <property type="evidence" value="ECO:0007669"/>
    <property type="project" value="InterPro"/>
</dbReference>
<dbReference type="EMBL" id="PJQD01000002">
    <property type="protein sequence ID" value="POY76738.1"/>
    <property type="molecule type" value="Genomic_DNA"/>
</dbReference>
<dbReference type="FunFam" id="1.25.10.10:FF:000068">
    <property type="entry name" value="cytoskeleton-associated protein 5 isoform X1"/>
    <property type="match status" value="1"/>
</dbReference>
<dbReference type="FunFam" id="1.25.10.10:FF:000050">
    <property type="entry name" value="Cytoskeleton-associated protein 5 isoform X1"/>
    <property type="match status" value="1"/>
</dbReference>
<evidence type="ECO:0000259" key="16">
    <source>
        <dbReference type="SMART" id="SM01349"/>
    </source>
</evidence>
<keyword evidence="6" id="KW-0132">Cell division</keyword>
<keyword evidence="7" id="KW-0677">Repeat</keyword>
<dbReference type="GO" id="GO:0044732">
    <property type="term" value="C:mitotic spindle pole body"/>
    <property type="evidence" value="ECO:0007669"/>
    <property type="project" value="UniProtKB-ARBA"/>
</dbReference>
<dbReference type="Proteomes" id="UP000237144">
    <property type="component" value="Unassembled WGS sequence"/>
</dbReference>
<dbReference type="Pfam" id="PF21041">
    <property type="entry name" value="XMAP215_CLASP_TOG"/>
    <property type="match status" value="3"/>
</dbReference>